<dbReference type="PATRIC" id="fig|303541.3.peg.116"/>
<evidence type="ECO:0000313" key="2">
    <source>
        <dbReference type="Proteomes" id="UP000033682"/>
    </source>
</evidence>
<reference evidence="1 2" key="1">
    <citation type="submission" date="2015-01" db="EMBL/GenBank/DDBJ databases">
        <title>Comparative genomics of the lactic acid bacteria isolated from the honey bee gut.</title>
        <authorList>
            <person name="Ellegaard K.M."/>
            <person name="Tamarit D."/>
            <person name="Javelind E."/>
            <person name="Olofsson T."/>
            <person name="Andersson S.G."/>
            <person name="Vasquez A."/>
        </authorList>
    </citation>
    <scope>NUCLEOTIDE SEQUENCE [LARGE SCALE GENOMIC DNA]</scope>
    <source>
        <strain evidence="1 2">Hma11</strain>
        <plasmid evidence="1">pHma11p1</plasmid>
    </source>
</reference>
<keyword evidence="1" id="KW-0614">Plasmid</keyword>
<protein>
    <submittedName>
        <fullName evidence="1">Uncharacterized protein</fullName>
    </submittedName>
</protein>
<proteinExistence type="predicted"/>
<keyword evidence="2" id="KW-1185">Reference proteome</keyword>
<dbReference type="HOGENOM" id="CLU_064056_0_0_9"/>
<comment type="caution">
    <text evidence="1">The sequence shown here is derived from an EMBL/GenBank/DDBJ whole genome shotgun (WGS) entry which is preliminary data.</text>
</comment>
<organism evidence="1 2">
    <name type="scientific">Lactobacillus apis</name>
    <dbReference type="NCBI Taxonomy" id="303541"/>
    <lineage>
        <taxon>Bacteria</taxon>
        <taxon>Bacillati</taxon>
        <taxon>Bacillota</taxon>
        <taxon>Bacilli</taxon>
        <taxon>Lactobacillales</taxon>
        <taxon>Lactobacillaceae</taxon>
        <taxon>Lactobacillus</taxon>
    </lineage>
</organism>
<name>A0A0F4LLH6_9LACO</name>
<accession>A0A0F4LLH6</accession>
<dbReference type="RefSeq" id="WP_052726819.1">
    <property type="nucleotide sequence ID" value="NZ_KQ034005.1"/>
</dbReference>
<evidence type="ECO:0000313" key="1">
    <source>
        <dbReference type="EMBL" id="KJY59702.1"/>
    </source>
</evidence>
<geneLocation type="plasmid" evidence="1">
    <name>pHma11p1</name>
</geneLocation>
<sequence length="264" mass="30822">MSYKFSKEEINELIGVTDSSLAPKKLMDTLFNEQDRNKLFQRFLNVSKDLSEDWFGQYFEIKKPKSVQHEFNGDESRVEECELFGSMDAVSGMSNEDYGAGTGGNTIAVWQDDLKQTYPVSYEPEKYLYVCKEEFDEMIPFLLFNLSIRGMNGIVWHGDYWERECKGVFITRNMKNCSSACSDIKIFPCTDENARVFFVEKWIDHKEYSKYATNSTYKLGESNIDRMIALEKMFKPSRHFSRLREKNEMEMGLIYGNGSNLRNC</sequence>
<dbReference type="AlphaFoldDB" id="A0A0F4LLH6"/>
<dbReference type="EMBL" id="JXLG01000016">
    <property type="protein sequence ID" value="KJY59702.1"/>
    <property type="molecule type" value="Genomic_DNA"/>
</dbReference>
<dbReference type="Proteomes" id="UP000033682">
    <property type="component" value="Plasmid pHma11p1"/>
</dbReference>
<gene>
    <name evidence="1" type="ORF">JF72_15420</name>
</gene>